<dbReference type="AlphaFoldDB" id="A0A420F9W9"/>
<sequence>MIEDKDLAAEVNEKLLSAHRSIVDALKLVEEHGSELELRAFRAGAVNVAGHLFGLLLRPLWQARPELAPEGLDMSPPLKKKGKR</sequence>
<accession>A0A420F9W9</accession>
<organism evidence="1 2">
    <name type="scientific">Paraburkholderia fungorum</name>
    <dbReference type="NCBI Taxonomy" id="134537"/>
    <lineage>
        <taxon>Bacteria</taxon>
        <taxon>Pseudomonadati</taxon>
        <taxon>Pseudomonadota</taxon>
        <taxon>Betaproteobacteria</taxon>
        <taxon>Burkholderiales</taxon>
        <taxon>Burkholderiaceae</taxon>
        <taxon>Paraburkholderia</taxon>
    </lineage>
</organism>
<dbReference type="Proteomes" id="UP000283709">
    <property type="component" value="Unassembled WGS sequence"/>
</dbReference>
<evidence type="ECO:0000313" key="2">
    <source>
        <dbReference type="Proteomes" id="UP000283709"/>
    </source>
</evidence>
<dbReference type="EMBL" id="MCAS01000069">
    <property type="protein sequence ID" value="RKF29758.1"/>
    <property type="molecule type" value="Genomic_DNA"/>
</dbReference>
<comment type="caution">
    <text evidence="1">The sequence shown here is derived from an EMBL/GenBank/DDBJ whole genome shotgun (WGS) entry which is preliminary data.</text>
</comment>
<gene>
    <name evidence="1" type="ORF">BCY88_14105</name>
</gene>
<protein>
    <submittedName>
        <fullName evidence="1">Uncharacterized protein</fullName>
    </submittedName>
</protein>
<evidence type="ECO:0000313" key="1">
    <source>
        <dbReference type="EMBL" id="RKF29758.1"/>
    </source>
</evidence>
<name>A0A420F9W9_9BURK</name>
<reference evidence="1 2" key="1">
    <citation type="submission" date="2016-07" db="EMBL/GenBank/DDBJ databases">
        <title>Genome analysis of Burkholderia fungorum ES3-20.</title>
        <authorList>
            <person name="Xu D."/>
            <person name="Yao R."/>
            <person name="Zheng S."/>
        </authorList>
    </citation>
    <scope>NUCLEOTIDE SEQUENCE [LARGE SCALE GENOMIC DNA]</scope>
    <source>
        <strain evidence="1 2">ES3-20</strain>
    </source>
</reference>
<dbReference type="OrthoDB" id="9008236at2"/>
<dbReference type="RefSeq" id="WP_120349327.1">
    <property type="nucleotide sequence ID" value="NZ_MCAS01000069.1"/>
</dbReference>
<proteinExistence type="predicted"/>